<reference evidence="3" key="1">
    <citation type="journal article" date="2020" name="New Phytol.">
        <title>Comparative genomics reveals dynamic genome evolution in host specialist ectomycorrhizal fungi.</title>
        <authorList>
            <person name="Lofgren L.A."/>
            <person name="Nguyen N.H."/>
            <person name="Vilgalys R."/>
            <person name="Ruytinx J."/>
            <person name="Liao H.L."/>
            <person name="Branco S."/>
            <person name="Kuo A."/>
            <person name="LaButti K."/>
            <person name="Lipzen A."/>
            <person name="Andreopoulos W."/>
            <person name="Pangilinan J."/>
            <person name="Riley R."/>
            <person name="Hundley H."/>
            <person name="Na H."/>
            <person name="Barry K."/>
            <person name="Grigoriev I.V."/>
            <person name="Stajich J.E."/>
            <person name="Kennedy P.G."/>
        </authorList>
    </citation>
    <scope>NUCLEOTIDE SEQUENCE</scope>
    <source>
        <strain evidence="3">FC203</strain>
    </source>
</reference>
<evidence type="ECO:0000259" key="2">
    <source>
        <dbReference type="Pfam" id="PF20149"/>
    </source>
</evidence>
<dbReference type="AlphaFoldDB" id="A0AAD4DYC1"/>
<dbReference type="EMBL" id="JABBWK010000058">
    <property type="protein sequence ID" value="KAG1896197.1"/>
    <property type="molecule type" value="Genomic_DNA"/>
</dbReference>
<dbReference type="Proteomes" id="UP001195769">
    <property type="component" value="Unassembled WGS sequence"/>
</dbReference>
<feature type="compositionally biased region" description="Polar residues" evidence="1">
    <location>
        <begin position="198"/>
        <end position="210"/>
    </location>
</feature>
<keyword evidence="4" id="KW-1185">Reference proteome</keyword>
<evidence type="ECO:0000313" key="3">
    <source>
        <dbReference type="EMBL" id="KAG1896197.1"/>
    </source>
</evidence>
<dbReference type="InterPro" id="IPR045341">
    <property type="entry name" value="DUF6532"/>
</dbReference>
<evidence type="ECO:0000313" key="4">
    <source>
        <dbReference type="Proteomes" id="UP001195769"/>
    </source>
</evidence>
<feature type="region of interest" description="Disordered" evidence="1">
    <location>
        <begin position="61"/>
        <end position="88"/>
    </location>
</feature>
<feature type="compositionally biased region" description="Acidic residues" evidence="1">
    <location>
        <begin position="127"/>
        <end position="142"/>
    </location>
</feature>
<gene>
    <name evidence="3" type="ORF">F5891DRAFT_1193430</name>
</gene>
<feature type="region of interest" description="Disordered" evidence="1">
    <location>
        <begin position="104"/>
        <end position="143"/>
    </location>
</feature>
<feature type="region of interest" description="Disordered" evidence="1">
    <location>
        <begin position="189"/>
        <end position="210"/>
    </location>
</feature>
<dbReference type="RefSeq" id="XP_041221773.1">
    <property type="nucleotide sequence ID" value="XM_041367741.1"/>
</dbReference>
<protein>
    <recommendedName>
        <fullName evidence="2">DUF6532 domain-containing protein</fullName>
    </recommendedName>
</protein>
<comment type="caution">
    <text evidence="3">The sequence shown here is derived from an EMBL/GenBank/DDBJ whole genome shotgun (WGS) entry which is preliminary data.</text>
</comment>
<accession>A0AAD4DYC1</accession>
<feature type="domain" description="DUF6532" evidence="2">
    <location>
        <begin position="282"/>
        <end position="388"/>
    </location>
</feature>
<dbReference type="GeneID" id="64662039"/>
<evidence type="ECO:0000256" key="1">
    <source>
        <dbReference type="SAM" id="MobiDB-lite"/>
    </source>
</evidence>
<organism evidence="3 4">
    <name type="scientific">Suillus fuscotomentosus</name>
    <dbReference type="NCBI Taxonomy" id="1912939"/>
    <lineage>
        <taxon>Eukaryota</taxon>
        <taxon>Fungi</taxon>
        <taxon>Dikarya</taxon>
        <taxon>Basidiomycota</taxon>
        <taxon>Agaricomycotina</taxon>
        <taxon>Agaricomycetes</taxon>
        <taxon>Agaricomycetidae</taxon>
        <taxon>Boletales</taxon>
        <taxon>Suillineae</taxon>
        <taxon>Suillaceae</taxon>
        <taxon>Suillus</taxon>
    </lineage>
</organism>
<sequence length="392" mass="43306">MQPTFSHCQLGGRFGFAQSIIPPGTEPNLQALNNPFVAATREKCALSVSLDLNRRLLPTATSRNNDLAQPAPSKSRSSVQPNTTFHKNLDPALLSAGDVCSGAGYTGSKSSEASTDDNDDNGGHADDNEEEDEEEEEGDVEGQEVRWGAAHGHLTAHPGFSKEVEPSQPQVTTALPTYFEFQHSHDEDDNMADKNLAAGTSSDNDNIQPTENIPDDVLQLHHKRNGHPRLPDPAILNLLRQAETKPPDSKPSDMNIKARKVLRLHSWDGMVLIEKRFLEETKGECRVQCAIEHLFPTFIDGLLGTIPEILTASLVQWLESGQQVEGNIWPDYKPEMAKLLFEDLSTWHSDLKKIAISITPSMYDLVPPSHVSPQERAMWVEERAAKLLESLC</sequence>
<dbReference type="Pfam" id="PF20149">
    <property type="entry name" value="DUF6532"/>
    <property type="match status" value="1"/>
</dbReference>
<feature type="compositionally biased region" description="Polar residues" evidence="1">
    <location>
        <begin position="61"/>
        <end position="86"/>
    </location>
</feature>
<name>A0AAD4DYC1_9AGAM</name>
<proteinExistence type="predicted"/>